<gene>
    <name evidence="1" type="ORF">FHR37_005049</name>
</gene>
<evidence type="ECO:0000313" key="1">
    <source>
        <dbReference type="EMBL" id="NYH86198.1"/>
    </source>
</evidence>
<dbReference type="Gene3D" id="3.40.630.30">
    <property type="match status" value="1"/>
</dbReference>
<organism evidence="1 2">
    <name type="scientific">Actinopolymorpha cephalotaxi</name>
    <dbReference type="NCBI Taxonomy" id="504797"/>
    <lineage>
        <taxon>Bacteria</taxon>
        <taxon>Bacillati</taxon>
        <taxon>Actinomycetota</taxon>
        <taxon>Actinomycetes</taxon>
        <taxon>Propionibacteriales</taxon>
        <taxon>Actinopolymorphaceae</taxon>
        <taxon>Actinopolymorpha</taxon>
    </lineage>
</organism>
<name>A0ABX2S980_9ACTN</name>
<dbReference type="EMBL" id="JACBZA010000001">
    <property type="protein sequence ID" value="NYH86198.1"/>
    <property type="molecule type" value="Genomic_DNA"/>
</dbReference>
<accession>A0ABX2S980</accession>
<dbReference type="InterPro" id="IPR016181">
    <property type="entry name" value="Acyl_CoA_acyltransferase"/>
</dbReference>
<reference evidence="1 2" key="1">
    <citation type="submission" date="2020-07" db="EMBL/GenBank/DDBJ databases">
        <title>Sequencing the genomes of 1000 actinobacteria strains.</title>
        <authorList>
            <person name="Klenk H.-P."/>
        </authorList>
    </citation>
    <scope>NUCLEOTIDE SEQUENCE [LARGE SCALE GENOMIC DNA]</scope>
    <source>
        <strain evidence="1 2">DSM 45117</strain>
    </source>
</reference>
<comment type="caution">
    <text evidence="1">The sequence shown here is derived from an EMBL/GenBank/DDBJ whole genome shotgun (WGS) entry which is preliminary data.</text>
</comment>
<proteinExistence type="predicted"/>
<dbReference type="Proteomes" id="UP000533017">
    <property type="component" value="Unassembled WGS sequence"/>
</dbReference>
<evidence type="ECO:0000313" key="2">
    <source>
        <dbReference type="Proteomes" id="UP000533017"/>
    </source>
</evidence>
<protein>
    <submittedName>
        <fullName evidence="1">Ribosomal protein S18 acetylase RimI-like enzyme</fullName>
    </submittedName>
</protein>
<dbReference type="SUPFAM" id="SSF55729">
    <property type="entry name" value="Acyl-CoA N-acyltransferases (Nat)"/>
    <property type="match status" value="1"/>
</dbReference>
<keyword evidence="2" id="KW-1185">Reference proteome</keyword>
<sequence>METEAARRGFTETWLDTATNMPEAMAFYEGIGYIEIGRETRPEWQWTLVYYLKKLPS</sequence>